<reference evidence="1" key="1">
    <citation type="submission" date="2022-03" db="EMBL/GenBank/DDBJ databases">
        <authorList>
            <person name="Martin H S."/>
        </authorList>
    </citation>
    <scope>NUCLEOTIDE SEQUENCE</scope>
</reference>
<dbReference type="Proteomes" id="UP000837857">
    <property type="component" value="Chromosome 19"/>
</dbReference>
<evidence type="ECO:0000313" key="2">
    <source>
        <dbReference type="Proteomes" id="UP000837857"/>
    </source>
</evidence>
<organism evidence="1 2">
    <name type="scientific">Iphiclides podalirius</name>
    <name type="common">scarce swallowtail</name>
    <dbReference type="NCBI Taxonomy" id="110791"/>
    <lineage>
        <taxon>Eukaryota</taxon>
        <taxon>Metazoa</taxon>
        <taxon>Ecdysozoa</taxon>
        <taxon>Arthropoda</taxon>
        <taxon>Hexapoda</taxon>
        <taxon>Insecta</taxon>
        <taxon>Pterygota</taxon>
        <taxon>Neoptera</taxon>
        <taxon>Endopterygota</taxon>
        <taxon>Lepidoptera</taxon>
        <taxon>Glossata</taxon>
        <taxon>Ditrysia</taxon>
        <taxon>Papilionoidea</taxon>
        <taxon>Papilionidae</taxon>
        <taxon>Papilioninae</taxon>
        <taxon>Iphiclides</taxon>
    </lineage>
</organism>
<dbReference type="EMBL" id="OW152831">
    <property type="protein sequence ID" value="CAH2049385.1"/>
    <property type="molecule type" value="Genomic_DNA"/>
</dbReference>
<protein>
    <submittedName>
        <fullName evidence="1">Uncharacterized protein</fullName>
    </submittedName>
</protein>
<accession>A0ABN8IA45</accession>
<evidence type="ECO:0000313" key="1">
    <source>
        <dbReference type="EMBL" id="CAH2049385.1"/>
    </source>
</evidence>
<sequence length="175" mass="20296">MLLQRRSLRSRLDLLRGECAVQKRVLDSQQRQVEYAGGVPREFALGDKVWARDFGSNDKWVKGVIEQKEGSRRYILGNGDGQRIKRHIDQIRRRSRLSDVTCPDVANDVERASNGPEDEFADACSDLQTEGVASATERKTRKLRKRRAAMIRQEILRLSAMRYQKLPLLHIYHHR</sequence>
<name>A0ABN8IA45_9NEOP</name>
<proteinExistence type="predicted"/>
<keyword evidence="2" id="KW-1185">Reference proteome</keyword>
<gene>
    <name evidence="1" type="ORF">IPOD504_LOCUS6794</name>
</gene>
<feature type="non-terminal residue" evidence="1">
    <location>
        <position position="175"/>
    </location>
</feature>